<gene>
    <name evidence="2" type="ORF">JIN82_12650</name>
</gene>
<sequence>MMKKFLTLGAVAAMAVSANAGEVMPMATAPVADCPWGLGLEALYMKAHGVDGDYGAEQDYEFAWRADLSYKQAGNLGVRLTYFQFNGTDDFQSYSEFGGGEERAYADAKYADLEFFDNFELGAWQGEYSAGIRWGELDSYWNDRYSGYEDYTSSEFSGWGPTFGLELVRPIGNNFSVYAGVRASWIFGDNDRKGNYSEDDLIDPYLDEPYSVSSSESLFIAEGTLGLQYDYLAFRGCPSYVRLGAEAQNWSASGEDVSLFGGSLRFGFGF</sequence>
<feature type="signal peptide" evidence="1">
    <location>
        <begin position="1"/>
        <end position="20"/>
    </location>
</feature>
<dbReference type="Pfam" id="PF05150">
    <property type="entry name" value="Legionella_OMP"/>
    <property type="match status" value="1"/>
</dbReference>
<evidence type="ECO:0000256" key="1">
    <source>
        <dbReference type="SAM" id="SignalP"/>
    </source>
</evidence>
<organism evidence="2 3">
    <name type="scientific">Persicirhabdus sediminis</name>
    <dbReference type="NCBI Taxonomy" id="454144"/>
    <lineage>
        <taxon>Bacteria</taxon>
        <taxon>Pseudomonadati</taxon>
        <taxon>Verrucomicrobiota</taxon>
        <taxon>Verrucomicrobiia</taxon>
        <taxon>Verrucomicrobiales</taxon>
        <taxon>Verrucomicrobiaceae</taxon>
        <taxon>Persicirhabdus</taxon>
    </lineage>
</organism>
<dbReference type="Proteomes" id="UP000624703">
    <property type="component" value="Unassembled WGS sequence"/>
</dbReference>
<dbReference type="AlphaFoldDB" id="A0A8J7MEM7"/>
<evidence type="ECO:0000313" key="2">
    <source>
        <dbReference type="EMBL" id="MBK1792002.1"/>
    </source>
</evidence>
<dbReference type="EMBL" id="JAENIM010000042">
    <property type="protein sequence ID" value="MBK1792002.1"/>
    <property type="molecule type" value="Genomic_DNA"/>
</dbReference>
<evidence type="ECO:0000313" key="3">
    <source>
        <dbReference type="Proteomes" id="UP000624703"/>
    </source>
</evidence>
<accession>A0A8J7MEM7</accession>
<comment type="caution">
    <text evidence="2">The sequence shown here is derived from an EMBL/GenBank/DDBJ whole genome shotgun (WGS) entry which is preliminary data.</text>
</comment>
<reference evidence="2" key="1">
    <citation type="submission" date="2021-01" db="EMBL/GenBank/DDBJ databases">
        <title>Modified the classification status of verrucomicrobia.</title>
        <authorList>
            <person name="Feng X."/>
        </authorList>
    </citation>
    <scope>NUCLEOTIDE SEQUENCE</scope>
    <source>
        <strain evidence="2">_KCTC 22039</strain>
    </source>
</reference>
<dbReference type="RefSeq" id="WP_200312015.1">
    <property type="nucleotide sequence ID" value="NZ_JAENIM010000042.1"/>
</dbReference>
<keyword evidence="1" id="KW-0732">Signal</keyword>
<proteinExistence type="predicted"/>
<evidence type="ECO:0008006" key="4">
    <source>
        <dbReference type="Google" id="ProtNLM"/>
    </source>
</evidence>
<dbReference type="InterPro" id="IPR007825">
    <property type="entry name" value="Major_OMP_Legionella"/>
</dbReference>
<protein>
    <recommendedName>
        <fullName evidence="4">Outer membrane protein beta-barrel domain-containing protein</fullName>
    </recommendedName>
</protein>
<feature type="chain" id="PRO_5035250086" description="Outer membrane protein beta-barrel domain-containing protein" evidence="1">
    <location>
        <begin position="21"/>
        <end position="270"/>
    </location>
</feature>
<keyword evidence="3" id="KW-1185">Reference proteome</keyword>
<name>A0A8J7MEM7_9BACT</name>